<comment type="caution">
    <text evidence="1">The sequence shown here is derived from an EMBL/GenBank/DDBJ whole genome shotgun (WGS) entry which is preliminary data.</text>
</comment>
<dbReference type="Proteomes" id="UP001168877">
    <property type="component" value="Unassembled WGS sequence"/>
</dbReference>
<accession>A0AA39TP90</accession>
<reference evidence="1" key="2">
    <citation type="submission" date="2023-06" db="EMBL/GenBank/DDBJ databases">
        <authorList>
            <person name="Swenson N.G."/>
            <person name="Wegrzyn J.L."/>
            <person name="Mcevoy S.L."/>
        </authorList>
    </citation>
    <scope>NUCLEOTIDE SEQUENCE</scope>
    <source>
        <strain evidence="1">NS2018</strain>
        <tissue evidence="1">Leaf</tissue>
    </source>
</reference>
<proteinExistence type="predicted"/>
<reference evidence="1" key="1">
    <citation type="journal article" date="2022" name="Plant J.">
        <title>Strategies of tolerance reflected in two North American maple genomes.</title>
        <authorList>
            <person name="McEvoy S.L."/>
            <person name="Sezen U.U."/>
            <person name="Trouern-Trend A."/>
            <person name="McMahon S.M."/>
            <person name="Schaberg P.G."/>
            <person name="Yang J."/>
            <person name="Wegrzyn J.L."/>
            <person name="Swenson N.G."/>
        </authorList>
    </citation>
    <scope>NUCLEOTIDE SEQUENCE</scope>
    <source>
        <strain evidence="1">NS2018</strain>
    </source>
</reference>
<dbReference type="EMBL" id="JAUESC010000001">
    <property type="protein sequence ID" value="KAK0608717.1"/>
    <property type="molecule type" value="Genomic_DNA"/>
</dbReference>
<name>A0AA39TP90_ACESA</name>
<sequence length="199" mass="22764">MTTQSSQVRHIIFANAIFAEEELIAIEVERGLWYYQRIDEVGDMYPDPTDAATMLREICGPMSNLDWFTMHLPLVLTLQSMHVEAPENIQSDDLLYERQYLTIGNVGLEKLWTPYRNYERRKSTEMHTDKPFDFKATGVTSQMRVDSQQTHYVASNTTPQWDNAVVPDIETTLQDNAAVPHTEIALQDSAVVPRAKTAL</sequence>
<protein>
    <submittedName>
        <fullName evidence="1">Uncharacterized protein</fullName>
    </submittedName>
</protein>
<organism evidence="1 2">
    <name type="scientific">Acer saccharum</name>
    <name type="common">Sugar maple</name>
    <dbReference type="NCBI Taxonomy" id="4024"/>
    <lineage>
        <taxon>Eukaryota</taxon>
        <taxon>Viridiplantae</taxon>
        <taxon>Streptophyta</taxon>
        <taxon>Embryophyta</taxon>
        <taxon>Tracheophyta</taxon>
        <taxon>Spermatophyta</taxon>
        <taxon>Magnoliopsida</taxon>
        <taxon>eudicotyledons</taxon>
        <taxon>Gunneridae</taxon>
        <taxon>Pentapetalae</taxon>
        <taxon>rosids</taxon>
        <taxon>malvids</taxon>
        <taxon>Sapindales</taxon>
        <taxon>Sapindaceae</taxon>
        <taxon>Hippocastanoideae</taxon>
        <taxon>Acereae</taxon>
        <taxon>Acer</taxon>
    </lineage>
</organism>
<evidence type="ECO:0000313" key="2">
    <source>
        <dbReference type="Proteomes" id="UP001168877"/>
    </source>
</evidence>
<keyword evidence="2" id="KW-1185">Reference proteome</keyword>
<gene>
    <name evidence="1" type="ORF">LWI29_035006</name>
</gene>
<evidence type="ECO:0000313" key="1">
    <source>
        <dbReference type="EMBL" id="KAK0608717.1"/>
    </source>
</evidence>
<dbReference type="AlphaFoldDB" id="A0AA39TP90"/>